<comment type="caution">
    <text evidence="3">The sequence shown here is derived from an EMBL/GenBank/DDBJ whole genome shotgun (WGS) entry which is preliminary data.</text>
</comment>
<evidence type="ECO:0000313" key="4">
    <source>
        <dbReference type="Proteomes" id="UP001252243"/>
    </source>
</evidence>
<dbReference type="InterPro" id="IPR050564">
    <property type="entry name" value="F420-G6PD/mer"/>
</dbReference>
<dbReference type="InterPro" id="IPR011251">
    <property type="entry name" value="Luciferase-like_dom"/>
</dbReference>
<evidence type="ECO:0000259" key="2">
    <source>
        <dbReference type="Pfam" id="PF00296"/>
    </source>
</evidence>
<accession>A0ABU1UG27</accession>
<name>A0ABU1UG27_9MICC</name>
<dbReference type="InterPro" id="IPR022526">
    <property type="entry name" value="F420_Rv3093c"/>
</dbReference>
<evidence type="ECO:0000256" key="1">
    <source>
        <dbReference type="ARBA" id="ARBA00023002"/>
    </source>
</evidence>
<sequence length="323" mass="33931">MGKINATLGLWQDRPAEEAFETAAAADRLGFEELWIGEMATFDAFSLATAIGLQNRRITPALGPFAVSVRTPVNIAVGAATVSAAIGRPINIALGTSSNVVVSEWHGQPRERPAQRLEESTQVVSRLLKGEKVDFTGETLSTQGYHLRLPAPGSSVAVAAFGQRAIQIAASHGDRVLLNMVTVESARKLCAQVADAAAAAGRPKPPVALWLATSVDPTGEDTKQMIRSKTGYLAAPGYSDMFIEAGFGDLVALAKTRPHPKELRAAMPDEELAAVTCLTGSVGDVEARINDYFAAGVDEICIVPTTAGDPGGVRTLTAVSKLL</sequence>
<reference evidence="3 4" key="1">
    <citation type="submission" date="2023-07" db="EMBL/GenBank/DDBJ databases">
        <title>Sorghum-associated microbial communities from plants grown in Nebraska, USA.</title>
        <authorList>
            <person name="Schachtman D."/>
        </authorList>
    </citation>
    <scope>NUCLEOTIDE SEQUENCE [LARGE SCALE GENOMIC DNA]</scope>
    <source>
        <strain evidence="3 4">BE167</strain>
    </source>
</reference>
<proteinExistence type="predicted"/>
<dbReference type="Gene3D" id="3.20.20.30">
    <property type="entry name" value="Luciferase-like domain"/>
    <property type="match status" value="1"/>
</dbReference>
<gene>
    <name evidence="3" type="ORF">J2X01_003459</name>
</gene>
<dbReference type="SUPFAM" id="SSF51679">
    <property type="entry name" value="Bacterial luciferase-like"/>
    <property type="match status" value="1"/>
</dbReference>
<dbReference type="EMBL" id="JAVDVQ010000018">
    <property type="protein sequence ID" value="MDR7084151.1"/>
    <property type="molecule type" value="Genomic_DNA"/>
</dbReference>
<dbReference type="InterPro" id="IPR036661">
    <property type="entry name" value="Luciferase-like_sf"/>
</dbReference>
<keyword evidence="1" id="KW-0560">Oxidoreductase</keyword>
<keyword evidence="4" id="KW-1185">Reference proteome</keyword>
<dbReference type="Pfam" id="PF00296">
    <property type="entry name" value="Bac_luciferase"/>
    <property type="match status" value="1"/>
</dbReference>
<dbReference type="RefSeq" id="WP_310060106.1">
    <property type="nucleotide sequence ID" value="NZ_JAVDVQ010000018.1"/>
</dbReference>
<evidence type="ECO:0000313" key="3">
    <source>
        <dbReference type="EMBL" id="MDR7084151.1"/>
    </source>
</evidence>
<dbReference type="NCBIfam" id="TIGR03841">
    <property type="entry name" value="F420_Rv3093c"/>
    <property type="match status" value="1"/>
</dbReference>
<protein>
    <submittedName>
        <fullName evidence="3">F420-dependent oxidoreductase</fullName>
    </submittedName>
</protein>
<organism evidence="3 4">
    <name type="scientific">Arthrobacter ginsengisoli</name>
    <dbReference type="NCBI Taxonomy" id="1356565"/>
    <lineage>
        <taxon>Bacteria</taxon>
        <taxon>Bacillati</taxon>
        <taxon>Actinomycetota</taxon>
        <taxon>Actinomycetes</taxon>
        <taxon>Micrococcales</taxon>
        <taxon>Micrococcaceae</taxon>
        <taxon>Arthrobacter</taxon>
    </lineage>
</organism>
<dbReference type="PANTHER" id="PTHR43244">
    <property type="match status" value="1"/>
</dbReference>
<feature type="domain" description="Luciferase-like" evidence="2">
    <location>
        <begin position="15"/>
        <end position="299"/>
    </location>
</feature>
<dbReference type="Proteomes" id="UP001252243">
    <property type="component" value="Unassembled WGS sequence"/>
</dbReference>
<dbReference type="PANTHER" id="PTHR43244:SF1">
    <property type="entry name" value="5,10-METHYLENETETRAHYDROMETHANOPTERIN REDUCTASE"/>
    <property type="match status" value="1"/>
</dbReference>